<keyword evidence="1" id="KW-0328">Glycosyltransferase</keyword>
<evidence type="ECO:0000256" key="3">
    <source>
        <dbReference type="ARBA" id="ARBA00024356"/>
    </source>
</evidence>
<organism evidence="4 5">
    <name type="scientific">Catenulispora pinistramenti</name>
    <dbReference type="NCBI Taxonomy" id="2705254"/>
    <lineage>
        <taxon>Bacteria</taxon>
        <taxon>Bacillati</taxon>
        <taxon>Actinomycetota</taxon>
        <taxon>Actinomycetes</taxon>
        <taxon>Catenulisporales</taxon>
        <taxon>Catenulisporaceae</taxon>
        <taxon>Catenulispora</taxon>
    </lineage>
</organism>
<evidence type="ECO:0008006" key="6">
    <source>
        <dbReference type="Google" id="ProtNLM"/>
    </source>
</evidence>
<sequence length="343" mass="37122">MLMKRHPANPILRRNPDRPWEAGSVLNGTVVRGADGVIHMLYRATNGVEFTTAGEYVSSIGIADSTDGVNFTRRPEPLIAPDQPYEHGLGCEDPRVVFLDGEYFIYYTAVEGTPPDIKVRIALATTPDLRADTVTKHGVVGPRGAPSKAATLLPEAVGGKYLWFFTWCSDTPGAAIIHTAFDDLAAVKNPPPGHVAAAVDAYDHSAVLIPGDRAELVKKRVRRGPELGAPPIRTDEGWLFFYCNSDSEEEPEWQISVALLDLAEPWKVIARTPAPLLTPQTESELTGVVNRVTFPSGALVIDGTVHLYYGSGDQGICLATCELDALLSHLKTFPERNDGPCVG</sequence>
<gene>
    <name evidence="4" type="ORF">KGQ19_41100</name>
</gene>
<dbReference type="Proteomes" id="UP000730482">
    <property type="component" value="Unassembled WGS sequence"/>
</dbReference>
<protein>
    <recommendedName>
        <fullName evidence="6">Glycosidase</fullName>
    </recommendedName>
</protein>
<dbReference type="InterPro" id="IPR007184">
    <property type="entry name" value="Mannoside_phosphorylase"/>
</dbReference>
<dbReference type="PANTHER" id="PTHR34106:SF5">
    <property type="entry name" value="GLYCOSIDASE"/>
    <property type="match status" value="1"/>
</dbReference>
<reference evidence="4 5" key="1">
    <citation type="submission" date="2020-02" db="EMBL/GenBank/DDBJ databases">
        <title>Acidophilic actinobacteria isolated from forest soil.</title>
        <authorList>
            <person name="Golinska P."/>
        </authorList>
    </citation>
    <scope>NUCLEOTIDE SEQUENCE [LARGE SCALE GENOMIC DNA]</scope>
    <source>
        <strain evidence="4 5">NL8</strain>
    </source>
</reference>
<evidence type="ECO:0000256" key="2">
    <source>
        <dbReference type="ARBA" id="ARBA00022679"/>
    </source>
</evidence>
<keyword evidence="5" id="KW-1185">Reference proteome</keyword>
<dbReference type="PANTHER" id="PTHR34106">
    <property type="entry name" value="GLYCOSIDASE"/>
    <property type="match status" value="1"/>
</dbReference>
<dbReference type="EMBL" id="JAAFYZ010000243">
    <property type="protein sequence ID" value="MBS2553271.1"/>
    <property type="molecule type" value="Genomic_DNA"/>
</dbReference>
<evidence type="ECO:0000313" key="4">
    <source>
        <dbReference type="EMBL" id="MBS2553271.1"/>
    </source>
</evidence>
<dbReference type="InterPro" id="IPR023296">
    <property type="entry name" value="Glyco_hydro_beta-prop_sf"/>
</dbReference>
<name>A0ABS5L4J0_9ACTN</name>
<dbReference type="SUPFAM" id="SSF75005">
    <property type="entry name" value="Arabinanase/levansucrase/invertase"/>
    <property type="match status" value="1"/>
</dbReference>
<dbReference type="RefSeq" id="WP_212019647.1">
    <property type="nucleotide sequence ID" value="NZ_JAAFYZ010000243.1"/>
</dbReference>
<comment type="similarity">
    <text evidence="3">Belongs to the glycosyl hydrolase 130 family.</text>
</comment>
<comment type="caution">
    <text evidence="4">The sequence shown here is derived from an EMBL/GenBank/DDBJ whole genome shotgun (WGS) entry which is preliminary data.</text>
</comment>
<dbReference type="Gene3D" id="2.115.10.20">
    <property type="entry name" value="Glycosyl hydrolase domain, family 43"/>
    <property type="match status" value="1"/>
</dbReference>
<accession>A0ABS5L4J0</accession>
<evidence type="ECO:0000256" key="1">
    <source>
        <dbReference type="ARBA" id="ARBA00022676"/>
    </source>
</evidence>
<dbReference type="Pfam" id="PF04041">
    <property type="entry name" value="Glyco_hydro_130"/>
    <property type="match status" value="2"/>
</dbReference>
<proteinExistence type="inferred from homology"/>
<keyword evidence="2" id="KW-0808">Transferase</keyword>
<evidence type="ECO:0000313" key="5">
    <source>
        <dbReference type="Proteomes" id="UP000730482"/>
    </source>
</evidence>